<sequence>MVVDAPFVRWDKISHDFGGSTRAGVYYLETAQGERVVCAVAAPGEGNCMIYRPLDSFLEDYYNLLPSATVLEWNFRFQLAAWLDGIVYYSFLQYSQEGIGSCWHFASVGPDNVPQDCNGISLPPVQPHGFCLCVDIGFGQLKLLISVWRCYIYAMVLFLILLLLALRTFCLPSLMSHEGTVLKFGHLHLPIVDPRLAAHRRLTISSQIMYTLLLSLITALTQTINPPPTTVDATSLPHHRRPTGDRFPGVVSMSNLVGRRSILTEEDAICLASFRDAQKHCNVLMGQLPRNHGCMKGSGGNPLLGEQAAEESKQAIAASFEGFDGDLYATTSTRQDLVCNEKDDLHSTEPSQILLSDPNISQTKGRKKDVIIHSGRLKSGIELASNKKKRKCHLCNKLGHDKRTCPSNSMSKTHKALEEETQYSDSDQEMT</sequence>
<evidence type="ECO:0000313" key="4">
    <source>
        <dbReference type="Proteomes" id="UP000626092"/>
    </source>
</evidence>
<feature type="compositionally biased region" description="Acidic residues" evidence="1">
    <location>
        <begin position="419"/>
        <end position="431"/>
    </location>
</feature>
<evidence type="ECO:0008006" key="5">
    <source>
        <dbReference type="Google" id="ProtNLM"/>
    </source>
</evidence>
<evidence type="ECO:0000256" key="1">
    <source>
        <dbReference type="SAM" id="MobiDB-lite"/>
    </source>
</evidence>
<proteinExistence type="predicted"/>
<evidence type="ECO:0000313" key="3">
    <source>
        <dbReference type="EMBL" id="KAF7136326.1"/>
    </source>
</evidence>
<dbReference type="InterPro" id="IPR036875">
    <property type="entry name" value="Znf_CCHC_sf"/>
</dbReference>
<dbReference type="EMBL" id="WJXA01000008">
    <property type="protein sequence ID" value="KAF7136326.1"/>
    <property type="molecule type" value="Genomic_DNA"/>
</dbReference>
<comment type="caution">
    <text evidence="3">The sequence shown here is derived from an EMBL/GenBank/DDBJ whole genome shotgun (WGS) entry which is preliminary data.</text>
</comment>
<gene>
    <name evidence="3" type="ORF">RHSIM_Rhsim08G0130300</name>
</gene>
<reference evidence="3" key="1">
    <citation type="submission" date="2019-11" db="EMBL/GenBank/DDBJ databases">
        <authorList>
            <person name="Liu Y."/>
            <person name="Hou J."/>
            <person name="Li T.-Q."/>
            <person name="Guan C.-H."/>
            <person name="Wu X."/>
            <person name="Wu H.-Z."/>
            <person name="Ling F."/>
            <person name="Zhang R."/>
            <person name="Shi X.-G."/>
            <person name="Ren J.-P."/>
            <person name="Chen E.-F."/>
            <person name="Sun J.-M."/>
        </authorList>
    </citation>
    <scope>NUCLEOTIDE SEQUENCE</scope>
    <source>
        <strain evidence="3">Adult_tree_wgs_1</strain>
        <tissue evidence="3">Leaves</tissue>
    </source>
</reference>
<dbReference type="GO" id="GO:0003676">
    <property type="term" value="F:nucleic acid binding"/>
    <property type="evidence" value="ECO:0007669"/>
    <property type="project" value="InterPro"/>
</dbReference>
<accession>A0A834LER9</accession>
<dbReference type="PROSITE" id="PS00139">
    <property type="entry name" value="THIOL_PROTEASE_CYS"/>
    <property type="match status" value="1"/>
</dbReference>
<protein>
    <recommendedName>
        <fullName evidence="5">CCHC-type domain-containing protein</fullName>
    </recommendedName>
</protein>
<dbReference type="InterPro" id="IPR000169">
    <property type="entry name" value="Pept_cys_AS"/>
</dbReference>
<dbReference type="AlphaFoldDB" id="A0A834LER9"/>
<keyword evidence="2" id="KW-0472">Membrane</keyword>
<feature type="transmembrane region" description="Helical" evidence="2">
    <location>
        <begin position="150"/>
        <end position="169"/>
    </location>
</feature>
<organism evidence="3 4">
    <name type="scientific">Rhododendron simsii</name>
    <name type="common">Sims's rhododendron</name>
    <dbReference type="NCBI Taxonomy" id="118357"/>
    <lineage>
        <taxon>Eukaryota</taxon>
        <taxon>Viridiplantae</taxon>
        <taxon>Streptophyta</taxon>
        <taxon>Embryophyta</taxon>
        <taxon>Tracheophyta</taxon>
        <taxon>Spermatophyta</taxon>
        <taxon>Magnoliopsida</taxon>
        <taxon>eudicotyledons</taxon>
        <taxon>Gunneridae</taxon>
        <taxon>Pentapetalae</taxon>
        <taxon>asterids</taxon>
        <taxon>Ericales</taxon>
        <taxon>Ericaceae</taxon>
        <taxon>Ericoideae</taxon>
        <taxon>Rhodoreae</taxon>
        <taxon>Rhododendron</taxon>
    </lineage>
</organism>
<evidence type="ECO:0000256" key="2">
    <source>
        <dbReference type="SAM" id="Phobius"/>
    </source>
</evidence>
<keyword evidence="4" id="KW-1185">Reference proteome</keyword>
<feature type="region of interest" description="Disordered" evidence="1">
    <location>
        <begin position="403"/>
        <end position="431"/>
    </location>
</feature>
<keyword evidence="2" id="KW-0812">Transmembrane</keyword>
<dbReference type="SUPFAM" id="SSF57756">
    <property type="entry name" value="Retrovirus zinc finger-like domains"/>
    <property type="match status" value="1"/>
</dbReference>
<name>A0A834LER9_RHOSS</name>
<dbReference type="GO" id="GO:0008270">
    <property type="term" value="F:zinc ion binding"/>
    <property type="evidence" value="ECO:0007669"/>
    <property type="project" value="InterPro"/>
</dbReference>
<dbReference type="Proteomes" id="UP000626092">
    <property type="component" value="Unassembled WGS sequence"/>
</dbReference>
<dbReference type="OrthoDB" id="1634817at2759"/>
<keyword evidence="2" id="KW-1133">Transmembrane helix</keyword>